<comment type="caution">
    <text evidence="1">The sequence shown here is derived from an EMBL/GenBank/DDBJ whole genome shotgun (WGS) entry which is preliminary data.</text>
</comment>
<keyword evidence="2" id="KW-1185">Reference proteome</keyword>
<accession>A0ABQ6BTJ9</accession>
<gene>
    <name evidence="1" type="ORF">GCM10007860_24910</name>
</gene>
<name>A0ABQ6BTJ9_9NEIS</name>
<organism evidence="1 2">
    <name type="scientific">Chitiniphilus shinanonensis</name>
    <dbReference type="NCBI Taxonomy" id="553088"/>
    <lineage>
        <taxon>Bacteria</taxon>
        <taxon>Pseudomonadati</taxon>
        <taxon>Pseudomonadota</taxon>
        <taxon>Betaproteobacteria</taxon>
        <taxon>Neisseriales</taxon>
        <taxon>Chitinibacteraceae</taxon>
        <taxon>Chitiniphilus</taxon>
    </lineage>
</organism>
<protein>
    <submittedName>
        <fullName evidence="1">Uncharacterized protein</fullName>
    </submittedName>
</protein>
<sequence length="61" mass="6482">MGFMTLVFDQMWGLASLAAGGIIHDNGAAGRNANLIRYLPSAAEELSQLPGNAPYCTMRPT</sequence>
<dbReference type="Proteomes" id="UP001156836">
    <property type="component" value="Unassembled WGS sequence"/>
</dbReference>
<evidence type="ECO:0000313" key="2">
    <source>
        <dbReference type="Proteomes" id="UP001156836"/>
    </source>
</evidence>
<reference evidence="2" key="1">
    <citation type="journal article" date="2019" name="Int. J. Syst. Evol. Microbiol.">
        <title>The Global Catalogue of Microorganisms (GCM) 10K type strain sequencing project: providing services to taxonomists for standard genome sequencing and annotation.</title>
        <authorList>
            <consortium name="The Broad Institute Genomics Platform"/>
            <consortium name="The Broad Institute Genome Sequencing Center for Infectious Disease"/>
            <person name="Wu L."/>
            <person name="Ma J."/>
        </authorList>
    </citation>
    <scope>NUCLEOTIDE SEQUENCE [LARGE SCALE GENOMIC DNA]</scope>
    <source>
        <strain evidence="2">NBRC 104970</strain>
    </source>
</reference>
<evidence type="ECO:0000313" key="1">
    <source>
        <dbReference type="EMBL" id="GLS05340.1"/>
    </source>
</evidence>
<proteinExistence type="predicted"/>
<dbReference type="EMBL" id="BSOZ01000042">
    <property type="protein sequence ID" value="GLS05340.1"/>
    <property type="molecule type" value="Genomic_DNA"/>
</dbReference>